<dbReference type="GO" id="GO:0016491">
    <property type="term" value="F:oxidoreductase activity"/>
    <property type="evidence" value="ECO:0007669"/>
    <property type="project" value="InterPro"/>
</dbReference>
<evidence type="ECO:0000313" key="2">
    <source>
        <dbReference type="EMBL" id="MDJ1499648.1"/>
    </source>
</evidence>
<proteinExistence type="predicted"/>
<dbReference type="EMBL" id="JASJOU010000001">
    <property type="protein sequence ID" value="MDJ1499648.1"/>
    <property type="molecule type" value="Genomic_DNA"/>
</dbReference>
<dbReference type="SUPFAM" id="SSF52833">
    <property type="entry name" value="Thioredoxin-like"/>
    <property type="match status" value="1"/>
</dbReference>
<accession>A0AAE3UBB8</accession>
<reference evidence="2" key="1">
    <citation type="submission" date="2023-05" db="EMBL/GenBank/DDBJ databases">
        <authorList>
            <person name="Zhang X."/>
        </authorList>
    </citation>
    <scope>NUCLEOTIDE SEQUENCE</scope>
    <source>
        <strain evidence="2">BD1B2-1</strain>
    </source>
</reference>
<organism evidence="2 3">
    <name type="scientific">Xanthocytophaga agilis</name>
    <dbReference type="NCBI Taxonomy" id="3048010"/>
    <lineage>
        <taxon>Bacteria</taxon>
        <taxon>Pseudomonadati</taxon>
        <taxon>Bacteroidota</taxon>
        <taxon>Cytophagia</taxon>
        <taxon>Cytophagales</taxon>
        <taxon>Rhodocytophagaceae</taxon>
        <taxon>Xanthocytophaga</taxon>
    </lineage>
</organism>
<dbReference type="RefSeq" id="WP_314509190.1">
    <property type="nucleotide sequence ID" value="NZ_JASJOU010000001.1"/>
</dbReference>
<evidence type="ECO:0000313" key="3">
    <source>
        <dbReference type="Proteomes" id="UP001232063"/>
    </source>
</evidence>
<sequence>MSKNANSRSISSTQKGYLAPLFAGMTLNQDSIKLSDYRGSYTLLYFWNSTCGASTFRLEETIVPLVNKINSSQPRLKVLGVALDFPEAVSSYIKQKKLTGLKWLLLLIALLKSYIK</sequence>
<dbReference type="AlphaFoldDB" id="A0AAE3UBB8"/>
<dbReference type="InterPro" id="IPR036249">
    <property type="entry name" value="Thioredoxin-like_sf"/>
</dbReference>
<dbReference type="GO" id="GO:0016209">
    <property type="term" value="F:antioxidant activity"/>
    <property type="evidence" value="ECO:0007669"/>
    <property type="project" value="InterPro"/>
</dbReference>
<name>A0AAE3UBB8_9BACT</name>
<dbReference type="Gene3D" id="3.40.30.10">
    <property type="entry name" value="Glutaredoxin"/>
    <property type="match status" value="1"/>
</dbReference>
<feature type="domain" description="Alkyl hydroperoxide reductase subunit C/ Thiol specific antioxidant" evidence="1">
    <location>
        <begin position="18"/>
        <end position="99"/>
    </location>
</feature>
<evidence type="ECO:0000259" key="1">
    <source>
        <dbReference type="Pfam" id="PF00578"/>
    </source>
</evidence>
<dbReference type="Proteomes" id="UP001232063">
    <property type="component" value="Unassembled WGS sequence"/>
</dbReference>
<dbReference type="Pfam" id="PF00578">
    <property type="entry name" value="AhpC-TSA"/>
    <property type="match status" value="1"/>
</dbReference>
<keyword evidence="3" id="KW-1185">Reference proteome</keyword>
<comment type="caution">
    <text evidence="2">The sequence shown here is derived from an EMBL/GenBank/DDBJ whole genome shotgun (WGS) entry which is preliminary data.</text>
</comment>
<protein>
    <submittedName>
        <fullName evidence="2">Redoxin domain-containing protein</fullName>
    </submittedName>
</protein>
<gene>
    <name evidence="2" type="ORF">QNI22_03280</name>
</gene>
<dbReference type="InterPro" id="IPR000866">
    <property type="entry name" value="AhpC/TSA"/>
</dbReference>